<dbReference type="Pfam" id="PF19291">
    <property type="entry name" value="TREH_N"/>
    <property type="match status" value="1"/>
</dbReference>
<feature type="domain" description="Trehalase-like N-terminal" evidence="2">
    <location>
        <begin position="13"/>
        <end position="137"/>
    </location>
</feature>
<dbReference type="InterPro" id="IPR008928">
    <property type="entry name" value="6-hairpin_glycosidase_sf"/>
</dbReference>
<dbReference type="Pfam" id="PF00723">
    <property type="entry name" value="Glyco_hydro_15"/>
    <property type="match status" value="1"/>
</dbReference>
<organism evidence="3 4">
    <name type="scientific">Mycolicibacterium cyprinidarum</name>
    <dbReference type="NCBI Taxonomy" id="2860311"/>
    <lineage>
        <taxon>Bacteria</taxon>
        <taxon>Bacillati</taxon>
        <taxon>Actinomycetota</taxon>
        <taxon>Actinomycetes</taxon>
        <taxon>Mycobacteriales</taxon>
        <taxon>Mycobacteriaceae</taxon>
        <taxon>Mycolicibacterium</taxon>
    </lineage>
</organism>
<comment type="caution">
    <text evidence="3">The sequence shown here is derived from an EMBL/GenBank/DDBJ whole genome shotgun (WGS) entry which is preliminary data.</text>
</comment>
<dbReference type="PANTHER" id="PTHR31616">
    <property type="entry name" value="TREHALASE"/>
    <property type="match status" value="1"/>
</dbReference>
<feature type="domain" description="GH15-like" evidence="1">
    <location>
        <begin position="246"/>
        <end position="576"/>
    </location>
</feature>
<dbReference type="EMBL" id="BPRH01003053">
    <property type="protein sequence ID" value="GJF20160.1"/>
    <property type="molecule type" value="Genomic_DNA"/>
</dbReference>
<evidence type="ECO:0000259" key="2">
    <source>
        <dbReference type="Pfam" id="PF19291"/>
    </source>
</evidence>
<sequence length="606" mass="66032">MTAPIDVSDQPHVLREYALLADGERGALIGPRGDIAWLCAPRWDDDAVFSALIGGRGTFAITPRHRFVWGGYYEDGGLIWRSRWVTTEGITECREALAFPGDPQRVVLMRRLLAVRGDAHTDLTFSPAAGFGHDGLKHLTRDDSGCWHGFAGDLQVRLQGAPDAAASRSPDGTPTLHTQLHLPEGSHHDIILELSRTPAHARLPDAAALWRSTEESWRSAVPPLSASLAVRDTRHSYAVLRGMTSAGGGMVAAATMSLPERAAQGRNYDYRYVWIRDQCYAGQAAAVDDAHGLLDDAVRFVAERLIEDGPGLRPAYTIDGGAVPDERSLKLSGYPGGTDIVGNHANSQFQLDAFGESLLLFAAAARHDHLDGSGYRAVEMAIAAITARWREPDAGIWELDNHRWTHSRLTCVAGLRAIADYASRRDSITCSELADAIMADAADSVHSSGRWQRAPDDPRVDAALLVPAIRGALPADDPRSVATLQSVAADLEQDCYVYRFRHDDRPLPDAEGAFLLTGFWMALAHHQRGDAVSAVRYFERNRAACGPPGLFCEEYDVVQRQLRGNLPQAFVHALQMESSLRLADSACAQRPRTATGDTNRSGRDCA</sequence>
<evidence type="ECO:0000259" key="1">
    <source>
        <dbReference type="Pfam" id="PF00723"/>
    </source>
</evidence>
<protein>
    <submittedName>
        <fullName evidence="3">Glycoside hydrolase</fullName>
    </submittedName>
</protein>
<name>A0ABQ4VDF6_9MYCO</name>
<gene>
    <name evidence="3" type="ORF">NGTWS1702_29190</name>
</gene>
<evidence type="ECO:0000313" key="4">
    <source>
        <dbReference type="Proteomes" id="UP001060504"/>
    </source>
</evidence>
<dbReference type="Proteomes" id="UP001060504">
    <property type="component" value="Unassembled WGS sequence"/>
</dbReference>
<evidence type="ECO:0000313" key="3">
    <source>
        <dbReference type="EMBL" id="GJF20160.1"/>
    </source>
</evidence>
<reference evidence="3 4" key="1">
    <citation type="submission" date="2021-08" db="EMBL/GenBank/DDBJ databases">
        <title>Draft genome sequence of Mycolicibacterium sp. NGTWS1702 strain.</title>
        <authorList>
            <person name="Matsumoto M."/>
            <person name="Tang B.C.C."/>
            <person name="Machida Y."/>
            <person name="Matoyama H."/>
            <person name="Kishihara T."/>
            <person name="Sato S."/>
            <person name="Kondo I."/>
            <person name="Sano M."/>
            <person name="Kato G."/>
        </authorList>
    </citation>
    <scope>NUCLEOTIDE SEQUENCE [LARGE SCALE GENOMIC DNA]</scope>
    <source>
        <strain evidence="3 4">NGTWSNA01</strain>
    </source>
</reference>
<dbReference type="InterPro" id="IPR011613">
    <property type="entry name" value="GH15-like"/>
</dbReference>
<keyword evidence="3" id="KW-0378">Hydrolase</keyword>
<accession>A0ABQ4VDF6</accession>
<dbReference type="InterPro" id="IPR045582">
    <property type="entry name" value="Trehalase-like_N"/>
</dbReference>
<proteinExistence type="predicted"/>
<dbReference type="PANTHER" id="PTHR31616:SF10">
    <property type="entry name" value="TREHALASE"/>
    <property type="match status" value="1"/>
</dbReference>
<dbReference type="SUPFAM" id="SSF48208">
    <property type="entry name" value="Six-hairpin glycosidases"/>
    <property type="match status" value="1"/>
</dbReference>
<dbReference type="Gene3D" id="1.50.10.10">
    <property type="match status" value="1"/>
</dbReference>
<dbReference type="InterPro" id="IPR012341">
    <property type="entry name" value="6hp_glycosidase-like_sf"/>
</dbReference>
<keyword evidence="4" id="KW-1185">Reference proteome</keyword>
<dbReference type="GO" id="GO:0016787">
    <property type="term" value="F:hydrolase activity"/>
    <property type="evidence" value="ECO:0007669"/>
    <property type="project" value="UniProtKB-KW"/>
</dbReference>